<dbReference type="AlphaFoldDB" id="W2Z954"/>
<sequence>GRCFVARQSHCKGLAENTRTKAPNADTLQDSKHLGFSGRDDQQQWLGGVGPTTSSRGLAGADVVVGCREITVQDIRNACVSSKTYRAYKVSLASISKWIRASKGESGSQYFTADGEIDVGVFTARDFESFLLEKRKTVSVATLSGYRSAIKDLYRRREVPLPIEKSMATFFSGLKRMEATRLQSGSPKESGKDPLPFSLYRELCKATITRDDGGFAHMFLTTQWNLMCRSESVQRLCTEHLSWHDDSIGCIMHKSKTNQEGTGPKDPRHMYGNVFSPDTCWITALALYLACRPTQAPGPLFPGSEQKARFGSALRKLIADQKHRNHYGTHSIRNGVATFACSGCTGGPSIASVCLRVGWSLGGVQDRYIRYETAGDQFLGRVVAGLPLNRPQFASLSPHFKDNDDPAVGACVQAMYPELQKVSGLRDILKLCVASLVKHSSYFRAELPSTHPLLTTPLFRNKEMMANLSANMVTCESPWMTPTGIPPLVELYKQLEGVQQSIDNLPPVLLDGMSTFIEKKGVAAGNITRDLLEATIESLLERAGLAHVRHTVPSAQVPGDTTTAAHYYGGKFHMLPESFEFPKVGAHAAWHLWWFGDQARGYSPLRRIGAHDLPRDLMRKTYSNWRNLMQRICEAALQGGCQITVDMSEQVAEKVFRVGMQNLPLLASTRKRRVSELSLGTTLRLARQAAQKRSRSAPV</sequence>
<protein>
    <recommendedName>
        <fullName evidence="2">Core-binding (CB) domain-containing protein</fullName>
    </recommendedName>
</protein>
<feature type="non-terminal residue" evidence="3">
    <location>
        <position position="1"/>
    </location>
</feature>
<dbReference type="InterPro" id="IPR013762">
    <property type="entry name" value="Integrase-like_cat_sf"/>
</dbReference>
<dbReference type="OrthoDB" id="164891at2759"/>
<evidence type="ECO:0000313" key="3">
    <source>
        <dbReference type="EMBL" id="ETP42719.1"/>
    </source>
</evidence>
<dbReference type="GO" id="GO:0006310">
    <property type="term" value="P:DNA recombination"/>
    <property type="evidence" value="ECO:0007669"/>
    <property type="project" value="UniProtKB-KW"/>
</dbReference>
<feature type="domain" description="Core-binding (CB)" evidence="2">
    <location>
        <begin position="70"/>
        <end position="158"/>
    </location>
</feature>
<dbReference type="Proteomes" id="UP000018948">
    <property type="component" value="Unassembled WGS sequence"/>
</dbReference>
<dbReference type="Gene3D" id="1.10.443.10">
    <property type="entry name" value="Intergrase catalytic core"/>
    <property type="match status" value="1"/>
</dbReference>
<gene>
    <name evidence="3" type="ORF">F442_10388</name>
</gene>
<name>W2Z954_PHYNI</name>
<dbReference type="EMBL" id="ANIY01002156">
    <property type="protein sequence ID" value="ETP42719.1"/>
    <property type="molecule type" value="Genomic_DNA"/>
</dbReference>
<comment type="caution">
    <text evidence="3">The sequence shown here is derived from an EMBL/GenBank/DDBJ whole genome shotgun (WGS) entry which is preliminary data.</text>
</comment>
<dbReference type="GO" id="GO:0015074">
    <property type="term" value="P:DNA integration"/>
    <property type="evidence" value="ECO:0007669"/>
    <property type="project" value="InterPro"/>
</dbReference>
<accession>W2Z954</accession>
<dbReference type="SUPFAM" id="SSF56349">
    <property type="entry name" value="DNA breaking-rejoining enzymes"/>
    <property type="match status" value="1"/>
</dbReference>
<dbReference type="GO" id="GO:0003677">
    <property type="term" value="F:DNA binding"/>
    <property type="evidence" value="ECO:0007669"/>
    <property type="project" value="InterPro"/>
</dbReference>
<organism evidence="3 4">
    <name type="scientific">Phytophthora nicotianae P10297</name>
    <dbReference type="NCBI Taxonomy" id="1317064"/>
    <lineage>
        <taxon>Eukaryota</taxon>
        <taxon>Sar</taxon>
        <taxon>Stramenopiles</taxon>
        <taxon>Oomycota</taxon>
        <taxon>Peronosporomycetes</taxon>
        <taxon>Peronosporales</taxon>
        <taxon>Peronosporaceae</taxon>
        <taxon>Phytophthora</taxon>
    </lineage>
</organism>
<evidence type="ECO:0000313" key="4">
    <source>
        <dbReference type="Proteomes" id="UP000018948"/>
    </source>
</evidence>
<evidence type="ECO:0000256" key="1">
    <source>
        <dbReference type="ARBA" id="ARBA00023172"/>
    </source>
</evidence>
<evidence type="ECO:0000259" key="2">
    <source>
        <dbReference type="PROSITE" id="PS51900"/>
    </source>
</evidence>
<dbReference type="InterPro" id="IPR044068">
    <property type="entry name" value="CB"/>
</dbReference>
<proteinExistence type="predicted"/>
<dbReference type="PROSITE" id="PS51900">
    <property type="entry name" value="CB"/>
    <property type="match status" value="1"/>
</dbReference>
<keyword evidence="1" id="KW-0233">DNA recombination</keyword>
<dbReference type="InterPro" id="IPR011010">
    <property type="entry name" value="DNA_brk_join_enz"/>
</dbReference>
<reference evidence="3 4" key="1">
    <citation type="submission" date="2013-11" db="EMBL/GenBank/DDBJ databases">
        <title>The Genome Sequence of Phytophthora parasitica P10297.</title>
        <authorList>
            <consortium name="The Broad Institute Genomics Platform"/>
            <person name="Russ C."/>
            <person name="Tyler B."/>
            <person name="Panabieres F."/>
            <person name="Shan W."/>
            <person name="Tripathy S."/>
            <person name="Grunwald N."/>
            <person name="Machado M."/>
            <person name="Johnson C.S."/>
            <person name="Walker B."/>
            <person name="Young S.K."/>
            <person name="Zeng Q."/>
            <person name="Gargeya S."/>
            <person name="Fitzgerald M."/>
            <person name="Haas B."/>
            <person name="Abouelleil A."/>
            <person name="Allen A.W."/>
            <person name="Alvarado L."/>
            <person name="Arachchi H.M."/>
            <person name="Berlin A.M."/>
            <person name="Chapman S.B."/>
            <person name="Gainer-Dewar J."/>
            <person name="Goldberg J."/>
            <person name="Griggs A."/>
            <person name="Gujja S."/>
            <person name="Hansen M."/>
            <person name="Howarth C."/>
            <person name="Imamovic A."/>
            <person name="Ireland A."/>
            <person name="Larimer J."/>
            <person name="McCowan C."/>
            <person name="Murphy C."/>
            <person name="Pearson M."/>
            <person name="Poon T.W."/>
            <person name="Priest M."/>
            <person name="Roberts A."/>
            <person name="Saif S."/>
            <person name="Shea T."/>
            <person name="Sisk P."/>
            <person name="Sykes S."/>
            <person name="Wortman J."/>
            <person name="Nusbaum C."/>
            <person name="Birren B."/>
        </authorList>
    </citation>
    <scope>NUCLEOTIDE SEQUENCE [LARGE SCALE GENOMIC DNA]</scope>
    <source>
        <strain evidence="3 4">P10297</strain>
    </source>
</reference>